<comment type="caution">
    <text evidence="2">The sequence shown here is derived from an EMBL/GenBank/DDBJ whole genome shotgun (WGS) entry which is preliminary data.</text>
</comment>
<dbReference type="AlphaFoldDB" id="A0A392NV02"/>
<sequence>VPDLDSPTDVWPLSSSHGASHEANGRGASINGDSNGHARN</sequence>
<organism evidence="2 3">
    <name type="scientific">Trifolium medium</name>
    <dbReference type="NCBI Taxonomy" id="97028"/>
    <lineage>
        <taxon>Eukaryota</taxon>
        <taxon>Viridiplantae</taxon>
        <taxon>Streptophyta</taxon>
        <taxon>Embryophyta</taxon>
        <taxon>Tracheophyta</taxon>
        <taxon>Spermatophyta</taxon>
        <taxon>Magnoliopsida</taxon>
        <taxon>eudicotyledons</taxon>
        <taxon>Gunneridae</taxon>
        <taxon>Pentapetalae</taxon>
        <taxon>rosids</taxon>
        <taxon>fabids</taxon>
        <taxon>Fabales</taxon>
        <taxon>Fabaceae</taxon>
        <taxon>Papilionoideae</taxon>
        <taxon>50 kb inversion clade</taxon>
        <taxon>NPAAA clade</taxon>
        <taxon>Hologalegina</taxon>
        <taxon>IRL clade</taxon>
        <taxon>Trifolieae</taxon>
        <taxon>Trifolium</taxon>
    </lineage>
</organism>
<name>A0A392NV02_9FABA</name>
<feature type="non-terminal residue" evidence="2">
    <location>
        <position position="1"/>
    </location>
</feature>
<reference evidence="2 3" key="1">
    <citation type="journal article" date="2018" name="Front. Plant Sci.">
        <title>Red Clover (Trifolium pratense) and Zigzag Clover (T. medium) - A Picture of Genomic Similarities and Differences.</title>
        <authorList>
            <person name="Dluhosova J."/>
            <person name="Istvanek J."/>
            <person name="Nedelnik J."/>
            <person name="Repkova J."/>
        </authorList>
    </citation>
    <scope>NUCLEOTIDE SEQUENCE [LARGE SCALE GENOMIC DNA]</scope>
    <source>
        <strain evidence="3">cv. 10/8</strain>
        <tissue evidence="2">Leaf</tissue>
    </source>
</reference>
<keyword evidence="3" id="KW-1185">Reference proteome</keyword>
<dbReference type="Proteomes" id="UP000265520">
    <property type="component" value="Unassembled WGS sequence"/>
</dbReference>
<feature type="region of interest" description="Disordered" evidence="1">
    <location>
        <begin position="1"/>
        <end position="40"/>
    </location>
</feature>
<evidence type="ECO:0000313" key="3">
    <source>
        <dbReference type="Proteomes" id="UP000265520"/>
    </source>
</evidence>
<proteinExistence type="predicted"/>
<accession>A0A392NV02</accession>
<dbReference type="EMBL" id="LXQA010050890">
    <property type="protein sequence ID" value="MCI02999.1"/>
    <property type="molecule type" value="Genomic_DNA"/>
</dbReference>
<protein>
    <submittedName>
        <fullName evidence="2">Uncharacterized protein</fullName>
    </submittedName>
</protein>
<evidence type="ECO:0000256" key="1">
    <source>
        <dbReference type="SAM" id="MobiDB-lite"/>
    </source>
</evidence>
<evidence type="ECO:0000313" key="2">
    <source>
        <dbReference type="EMBL" id="MCI02999.1"/>
    </source>
</evidence>